<organism evidence="3 4">
    <name type="scientific">Pestalotiopsis fici (strain W106-1 / CGMCC3.15140)</name>
    <dbReference type="NCBI Taxonomy" id="1229662"/>
    <lineage>
        <taxon>Eukaryota</taxon>
        <taxon>Fungi</taxon>
        <taxon>Dikarya</taxon>
        <taxon>Ascomycota</taxon>
        <taxon>Pezizomycotina</taxon>
        <taxon>Sordariomycetes</taxon>
        <taxon>Xylariomycetidae</taxon>
        <taxon>Amphisphaeriales</taxon>
        <taxon>Sporocadaceae</taxon>
        <taxon>Pestalotiopsis</taxon>
    </lineage>
</organism>
<reference evidence="4" key="1">
    <citation type="journal article" date="2015" name="BMC Genomics">
        <title>Genomic and transcriptomic analysis of the endophytic fungus Pestalotiopsis fici reveals its lifestyle and high potential for synthesis of natural products.</title>
        <authorList>
            <person name="Wang X."/>
            <person name="Zhang X."/>
            <person name="Liu L."/>
            <person name="Xiang M."/>
            <person name="Wang W."/>
            <person name="Sun X."/>
            <person name="Che Y."/>
            <person name="Guo L."/>
            <person name="Liu G."/>
            <person name="Guo L."/>
            <person name="Wang C."/>
            <person name="Yin W.B."/>
            <person name="Stadler M."/>
            <person name="Zhang X."/>
            <person name="Liu X."/>
        </authorList>
    </citation>
    <scope>NUCLEOTIDE SEQUENCE [LARGE SCALE GENOMIC DNA]</scope>
    <source>
        <strain evidence="4">W106-1 / CGMCC3.15140</strain>
    </source>
</reference>
<dbReference type="Proteomes" id="UP000030651">
    <property type="component" value="Unassembled WGS sequence"/>
</dbReference>
<dbReference type="eggNOG" id="KOG1968">
    <property type="taxonomic scope" value="Eukaryota"/>
</dbReference>
<proteinExistence type="predicted"/>
<dbReference type="InterPro" id="IPR001357">
    <property type="entry name" value="BRCT_dom"/>
</dbReference>
<feature type="domain" description="BRCT" evidence="2">
    <location>
        <begin position="174"/>
        <end position="251"/>
    </location>
</feature>
<sequence>MPPKKVIPDEVYVISSIVRDDNPELDGLQPAEVYTTLAAANAAARKMMIRHAEACNPYGDLDEFEFRHEEKADGCYYGELEGGPHGHVTAEVKVSRAILKQAEADKSATTSAKGRVKKEIKSEPKDDEDEKEEDDDDDAEEEETAPKPTKGKKGPPKTAINAKTHRKTIPQGEPDCLAGLKLLFTGTFETMDRKTSIATAIKYGAEVITKLEDTDYIVIGTRAGPAKLKKINELELETISEEEFFQILEHGIPEEKKQRMENRRFADEEEGPEESDEDEKPKKRAAAAKAKAAPAKKRARR</sequence>
<evidence type="ECO:0000256" key="1">
    <source>
        <dbReference type="SAM" id="MobiDB-lite"/>
    </source>
</evidence>
<dbReference type="HOGENOM" id="CLU_924710_0_0_1"/>
<dbReference type="GeneID" id="19269811"/>
<name>W3XBW4_PESFW</name>
<evidence type="ECO:0000259" key="2">
    <source>
        <dbReference type="SMART" id="SM00292"/>
    </source>
</evidence>
<dbReference type="KEGG" id="pfy:PFICI_04798"/>
<dbReference type="OrthoDB" id="446168at2759"/>
<dbReference type="STRING" id="1229662.W3XBW4"/>
<keyword evidence="4" id="KW-1185">Reference proteome</keyword>
<dbReference type="Gene3D" id="3.40.50.10190">
    <property type="entry name" value="BRCT domain"/>
    <property type="match status" value="1"/>
</dbReference>
<evidence type="ECO:0000313" key="3">
    <source>
        <dbReference type="EMBL" id="ETS82922.1"/>
    </source>
</evidence>
<feature type="compositionally biased region" description="Acidic residues" evidence="1">
    <location>
        <begin position="125"/>
        <end position="143"/>
    </location>
</feature>
<dbReference type="InterPro" id="IPR036420">
    <property type="entry name" value="BRCT_dom_sf"/>
</dbReference>
<accession>W3XBW4</accession>
<dbReference type="Pfam" id="PF00533">
    <property type="entry name" value="BRCT"/>
    <property type="match status" value="1"/>
</dbReference>
<protein>
    <recommendedName>
        <fullName evidence="2">BRCT domain-containing protein</fullName>
    </recommendedName>
</protein>
<evidence type="ECO:0000313" key="4">
    <source>
        <dbReference type="Proteomes" id="UP000030651"/>
    </source>
</evidence>
<feature type="region of interest" description="Disordered" evidence="1">
    <location>
        <begin position="250"/>
        <end position="301"/>
    </location>
</feature>
<dbReference type="EMBL" id="KI912111">
    <property type="protein sequence ID" value="ETS82922.1"/>
    <property type="molecule type" value="Genomic_DNA"/>
</dbReference>
<dbReference type="RefSeq" id="XP_007831570.1">
    <property type="nucleotide sequence ID" value="XM_007833379.1"/>
</dbReference>
<feature type="region of interest" description="Disordered" evidence="1">
    <location>
        <begin position="103"/>
        <end position="171"/>
    </location>
</feature>
<dbReference type="AlphaFoldDB" id="W3XBW4"/>
<feature type="compositionally biased region" description="Acidic residues" evidence="1">
    <location>
        <begin position="267"/>
        <end position="278"/>
    </location>
</feature>
<dbReference type="OMA" id="VWREDHT"/>
<dbReference type="SMART" id="SM00292">
    <property type="entry name" value="BRCT"/>
    <property type="match status" value="1"/>
</dbReference>
<dbReference type="InParanoid" id="W3XBW4"/>
<dbReference type="SUPFAM" id="SSF52113">
    <property type="entry name" value="BRCT domain"/>
    <property type="match status" value="1"/>
</dbReference>
<feature type="compositionally biased region" description="Basic and acidic residues" evidence="1">
    <location>
        <begin position="251"/>
        <end position="266"/>
    </location>
</feature>
<gene>
    <name evidence="3" type="ORF">PFICI_04798</name>
</gene>